<dbReference type="AlphaFoldDB" id="A0A8E2AT09"/>
<evidence type="ECO:0000313" key="2">
    <source>
        <dbReference type="EMBL" id="OCH88759.1"/>
    </source>
</evidence>
<accession>A0A8E2AT09</accession>
<reference evidence="2 3" key="1">
    <citation type="submission" date="2016-07" db="EMBL/GenBank/DDBJ databases">
        <title>Draft genome of the white-rot fungus Obba rivulosa 3A-2.</title>
        <authorList>
            <consortium name="DOE Joint Genome Institute"/>
            <person name="Miettinen O."/>
            <person name="Riley R."/>
            <person name="Acob R."/>
            <person name="Barry K."/>
            <person name="Cullen D."/>
            <person name="De Vries R."/>
            <person name="Hainaut M."/>
            <person name="Hatakka A."/>
            <person name="Henrissat B."/>
            <person name="Hilden K."/>
            <person name="Kuo R."/>
            <person name="Labutti K."/>
            <person name="Lipzen A."/>
            <person name="Makela M.R."/>
            <person name="Sandor L."/>
            <person name="Spatafora J.W."/>
            <person name="Grigoriev I.V."/>
            <person name="Hibbett D.S."/>
        </authorList>
    </citation>
    <scope>NUCLEOTIDE SEQUENCE [LARGE SCALE GENOMIC DNA]</scope>
    <source>
        <strain evidence="2 3">3A-2</strain>
    </source>
</reference>
<evidence type="ECO:0000313" key="3">
    <source>
        <dbReference type="Proteomes" id="UP000250043"/>
    </source>
</evidence>
<evidence type="ECO:0000256" key="1">
    <source>
        <dbReference type="SAM" id="MobiDB-lite"/>
    </source>
</evidence>
<dbReference type="EMBL" id="KV722444">
    <property type="protein sequence ID" value="OCH88759.1"/>
    <property type="molecule type" value="Genomic_DNA"/>
</dbReference>
<proteinExistence type="predicted"/>
<feature type="region of interest" description="Disordered" evidence="1">
    <location>
        <begin position="181"/>
        <end position="207"/>
    </location>
</feature>
<organism evidence="2 3">
    <name type="scientific">Obba rivulosa</name>
    <dbReference type="NCBI Taxonomy" id="1052685"/>
    <lineage>
        <taxon>Eukaryota</taxon>
        <taxon>Fungi</taxon>
        <taxon>Dikarya</taxon>
        <taxon>Basidiomycota</taxon>
        <taxon>Agaricomycotina</taxon>
        <taxon>Agaricomycetes</taxon>
        <taxon>Polyporales</taxon>
        <taxon>Gelatoporiaceae</taxon>
        <taxon>Obba</taxon>
    </lineage>
</organism>
<gene>
    <name evidence="2" type="ORF">OBBRIDRAFT_805165</name>
</gene>
<sequence length="207" mass="23312">MTKTCSKSRDAHLECSQRRDCRRRAGTAPEWSARRAVVRQIGDGEPLWAGGSWSAQPTRRESLKVRLRAENQGKGSAEGIIQKLTYLASGWPDLHGLNFERYFFTYPPCTKPGVTRQSLKRLGWRRRERVKFAPEGTSPVRFRSEKEVVRTAARISDANATRAGQAKWRGERARYATPPVRYTCGSRRHPGGRVAERDAGSDEGVAI</sequence>
<keyword evidence="3" id="KW-1185">Reference proteome</keyword>
<protein>
    <submittedName>
        <fullName evidence="2">Uncharacterized protein</fullName>
    </submittedName>
</protein>
<dbReference type="Proteomes" id="UP000250043">
    <property type="component" value="Unassembled WGS sequence"/>
</dbReference>
<name>A0A8E2AT09_9APHY</name>